<dbReference type="EMBL" id="GBHO01031485">
    <property type="protein sequence ID" value="JAG12119.1"/>
    <property type="molecule type" value="Transcribed_RNA"/>
</dbReference>
<evidence type="ECO:0000256" key="1">
    <source>
        <dbReference type="ARBA" id="ARBA00004651"/>
    </source>
</evidence>
<evidence type="ECO:0000256" key="6">
    <source>
        <dbReference type="SAM" id="Phobius"/>
    </source>
</evidence>
<proteinExistence type="predicted"/>
<evidence type="ECO:0000256" key="4">
    <source>
        <dbReference type="ARBA" id="ARBA00022989"/>
    </source>
</evidence>
<keyword evidence="7" id="KW-0675">Receptor</keyword>
<comment type="subcellular location">
    <subcellularLocation>
        <location evidence="1">Cell membrane</location>
        <topology evidence="1">Multi-pass membrane protein</topology>
    </subcellularLocation>
</comment>
<keyword evidence="4 6" id="KW-1133">Transmembrane helix</keyword>
<protein>
    <submittedName>
        <fullName evidence="7">Gustatory receptor 68a</fullName>
    </submittedName>
</protein>
<evidence type="ECO:0000256" key="5">
    <source>
        <dbReference type="ARBA" id="ARBA00023136"/>
    </source>
</evidence>
<evidence type="ECO:0000256" key="2">
    <source>
        <dbReference type="ARBA" id="ARBA00022475"/>
    </source>
</evidence>
<gene>
    <name evidence="7" type="primary">Gr68a</name>
    <name evidence="7" type="ORF">CM83_105792</name>
</gene>
<reference evidence="7" key="1">
    <citation type="journal article" date="2014" name="PLoS ONE">
        <title>Transcriptome-Based Identification of ABC Transporters in the Western Tarnished Plant Bug Lygus hesperus.</title>
        <authorList>
            <person name="Hull J.J."/>
            <person name="Chaney K."/>
            <person name="Geib S.M."/>
            <person name="Fabrick J.A."/>
            <person name="Brent C.S."/>
            <person name="Walsh D."/>
            <person name="Lavine L.C."/>
        </authorList>
    </citation>
    <scope>NUCLEOTIDE SEQUENCE</scope>
</reference>
<dbReference type="InterPro" id="IPR013604">
    <property type="entry name" value="7TM_chemorcpt"/>
</dbReference>
<sequence>INETYSLPNLLTIVRHGLACAFTSYYLVMAALNLFPPQEAEKKFWLSACSAICFFVYIANIFSACQVTQTKAKQFQIAFYDRISSDPAHKELFVSRPIFKKIKFSAYNVFTINYKAFNNIITTLITYQVILLQFALTHVEGT</sequence>
<keyword evidence="2" id="KW-1003">Cell membrane</keyword>
<feature type="transmembrane region" description="Helical" evidence="6">
    <location>
        <begin position="44"/>
        <end position="62"/>
    </location>
</feature>
<feature type="non-terminal residue" evidence="7">
    <location>
        <position position="142"/>
    </location>
</feature>
<keyword evidence="3 6" id="KW-0812">Transmembrane</keyword>
<dbReference type="GO" id="GO:0005886">
    <property type="term" value="C:plasma membrane"/>
    <property type="evidence" value="ECO:0007669"/>
    <property type="project" value="UniProtKB-SubCell"/>
</dbReference>
<keyword evidence="5 6" id="KW-0472">Membrane</keyword>
<dbReference type="GO" id="GO:0050909">
    <property type="term" value="P:sensory perception of taste"/>
    <property type="evidence" value="ECO:0007669"/>
    <property type="project" value="InterPro"/>
</dbReference>
<dbReference type="Pfam" id="PF08395">
    <property type="entry name" value="7tm_7"/>
    <property type="match status" value="1"/>
</dbReference>
<evidence type="ECO:0000256" key="3">
    <source>
        <dbReference type="ARBA" id="ARBA00022692"/>
    </source>
</evidence>
<organism evidence="7">
    <name type="scientific">Lygus hesperus</name>
    <name type="common">Western plant bug</name>
    <dbReference type="NCBI Taxonomy" id="30085"/>
    <lineage>
        <taxon>Eukaryota</taxon>
        <taxon>Metazoa</taxon>
        <taxon>Ecdysozoa</taxon>
        <taxon>Arthropoda</taxon>
        <taxon>Hexapoda</taxon>
        <taxon>Insecta</taxon>
        <taxon>Pterygota</taxon>
        <taxon>Neoptera</taxon>
        <taxon>Paraneoptera</taxon>
        <taxon>Hemiptera</taxon>
        <taxon>Heteroptera</taxon>
        <taxon>Panheteroptera</taxon>
        <taxon>Cimicomorpha</taxon>
        <taxon>Miridae</taxon>
        <taxon>Mirini</taxon>
        <taxon>Lygus</taxon>
    </lineage>
</organism>
<evidence type="ECO:0000313" key="7">
    <source>
        <dbReference type="EMBL" id="JAG12119.1"/>
    </source>
</evidence>
<name>A0A0A9WWN8_LYGHE</name>
<feature type="transmembrane region" description="Helical" evidence="6">
    <location>
        <begin position="13"/>
        <end position="32"/>
    </location>
</feature>
<dbReference type="AlphaFoldDB" id="A0A0A9WWN8"/>
<reference evidence="7" key="2">
    <citation type="submission" date="2014-07" db="EMBL/GenBank/DDBJ databases">
        <authorList>
            <person name="Hull J."/>
        </authorList>
    </citation>
    <scope>NUCLEOTIDE SEQUENCE</scope>
</reference>
<feature type="non-terminal residue" evidence="7">
    <location>
        <position position="1"/>
    </location>
</feature>
<accession>A0A0A9WWN8</accession>